<dbReference type="EC" id="1.3.1.76" evidence="15"/>
<dbReference type="GO" id="GO:0019354">
    <property type="term" value="P:siroheme biosynthetic process"/>
    <property type="evidence" value="ECO:0007669"/>
    <property type="project" value="UniProtKB-UniRule"/>
</dbReference>
<dbReference type="SUPFAM" id="SSF53790">
    <property type="entry name" value="Tetrapyrrole methylase"/>
    <property type="match status" value="1"/>
</dbReference>
<dbReference type="InterPro" id="IPR014777">
    <property type="entry name" value="4pyrrole_Mease_sub1"/>
</dbReference>
<dbReference type="PIRSF" id="PIRSF036426">
    <property type="entry name" value="Sirohaem_synth"/>
    <property type="match status" value="1"/>
</dbReference>
<feature type="binding site" evidence="15">
    <location>
        <position position="231"/>
    </location>
    <ligand>
        <name>S-adenosyl-L-methionine</name>
        <dbReference type="ChEBI" id="CHEBI:59789"/>
    </ligand>
</feature>
<dbReference type="InterPro" id="IPR014776">
    <property type="entry name" value="4pyrrole_Mease_sub2"/>
</dbReference>
<feature type="active site" description="Proton donor" evidence="15 16">
    <location>
        <position position="276"/>
    </location>
</feature>
<keyword evidence="3 15" id="KW-0169">Cobalamin biosynthesis</keyword>
<dbReference type="PANTHER" id="PTHR45790:SF1">
    <property type="entry name" value="SIROHEME SYNTHASE"/>
    <property type="match status" value="1"/>
</dbReference>
<keyword evidence="4 15" id="KW-0489">Methyltransferase</keyword>
<dbReference type="InterPro" id="IPR012409">
    <property type="entry name" value="Sirohaem_synth"/>
</dbReference>
<evidence type="ECO:0000256" key="7">
    <source>
        <dbReference type="ARBA" id="ARBA00023002"/>
    </source>
</evidence>
<dbReference type="STRING" id="754477.Q7C_283"/>
<keyword evidence="8 15" id="KW-0520">NAD</keyword>
<dbReference type="FunFam" id="3.40.1010.10:FF:000001">
    <property type="entry name" value="Siroheme synthase"/>
    <property type="match status" value="1"/>
</dbReference>
<evidence type="ECO:0000256" key="13">
    <source>
        <dbReference type="ARBA" id="ARBA00047561"/>
    </source>
</evidence>
<comment type="pathway">
    <text evidence="15">Porphyrin-containing compound metabolism; siroheme biosynthesis; siroheme from sirohydrochlorin: step 1/1.</text>
</comment>
<dbReference type="GO" id="GO:0032259">
    <property type="term" value="P:methylation"/>
    <property type="evidence" value="ECO:0007669"/>
    <property type="project" value="UniProtKB-KW"/>
</dbReference>
<evidence type="ECO:0000256" key="1">
    <source>
        <dbReference type="ARBA" id="ARBA00005010"/>
    </source>
</evidence>
<evidence type="ECO:0000256" key="12">
    <source>
        <dbReference type="ARBA" id="ARBA00025705"/>
    </source>
</evidence>
<keyword evidence="7 15" id="KW-0560">Oxidoreductase</keyword>
<feature type="modified residue" description="Phosphoserine" evidence="15">
    <location>
        <position position="132"/>
    </location>
</feature>
<comment type="similarity">
    <text evidence="2 17">Belongs to the precorrin methyltransferase family.</text>
</comment>
<keyword evidence="5 15" id="KW-0808">Transferase</keyword>
<dbReference type="Gene3D" id="1.10.8.210">
    <property type="entry name" value="Sirohaem synthase, dimerisation domain"/>
    <property type="match status" value="1"/>
</dbReference>
<organism evidence="20 21">
    <name type="scientific">Methylophaga frappieri (strain ATCC BAA-2434 / DSM 25690 / JAM7)</name>
    <dbReference type="NCBI Taxonomy" id="754477"/>
    <lineage>
        <taxon>Bacteria</taxon>
        <taxon>Pseudomonadati</taxon>
        <taxon>Pseudomonadota</taxon>
        <taxon>Gammaproteobacteria</taxon>
        <taxon>Thiotrichales</taxon>
        <taxon>Piscirickettsiaceae</taxon>
        <taxon>Methylophaga</taxon>
    </lineage>
</organism>
<feature type="active site" description="Proton acceptor" evidence="15 16">
    <location>
        <position position="254"/>
    </location>
</feature>
<comment type="catalytic activity">
    <reaction evidence="15">
        <text>uroporphyrinogen III + 2 S-adenosyl-L-methionine = precorrin-2 + 2 S-adenosyl-L-homocysteine + H(+)</text>
        <dbReference type="Rhea" id="RHEA:32459"/>
        <dbReference type="ChEBI" id="CHEBI:15378"/>
        <dbReference type="ChEBI" id="CHEBI:57308"/>
        <dbReference type="ChEBI" id="CHEBI:57856"/>
        <dbReference type="ChEBI" id="CHEBI:58827"/>
        <dbReference type="ChEBI" id="CHEBI:59789"/>
        <dbReference type="EC" id="2.1.1.107"/>
    </reaction>
</comment>
<feature type="binding site" evidence="15">
    <location>
        <begin position="337"/>
        <end position="338"/>
    </location>
    <ligand>
        <name>S-adenosyl-L-methionine</name>
        <dbReference type="ChEBI" id="CHEBI:59789"/>
    </ligand>
</feature>
<dbReference type="NCBIfam" id="TIGR01470">
    <property type="entry name" value="cysG_Nterm"/>
    <property type="match status" value="1"/>
</dbReference>
<dbReference type="RefSeq" id="WP_014702912.1">
    <property type="nucleotide sequence ID" value="NC_017856.1"/>
</dbReference>
<comment type="similarity">
    <text evidence="15">In the C-terminal section; belongs to the precorrin methyltransferase family.</text>
</comment>
<dbReference type="Gene3D" id="3.40.50.720">
    <property type="entry name" value="NAD(P)-binding Rossmann-like Domain"/>
    <property type="match status" value="1"/>
</dbReference>
<reference evidence="20 21" key="1">
    <citation type="journal article" date="2012" name="J. Bacteriol.">
        <title>Complete genome sequences of Methylophaga sp. strain JAM1 and Methylophaga sp. strain JAM7.</title>
        <authorList>
            <person name="Villeneuve C."/>
            <person name="Martineau C."/>
            <person name="Mauffrey F."/>
            <person name="Villemur R."/>
        </authorList>
    </citation>
    <scope>NUCLEOTIDE SEQUENCE [LARGE SCALE GENOMIC DNA]</scope>
    <source>
        <strain evidence="20 21">JAM7</strain>
    </source>
</reference>
<evidence type="ECO:0000256" key="17">
    <source>
        <dbReference type="RuleBase" id="RU003960"/>
    </source>
</evidence>
<comment type="catalytic activity">
    <reaction evidence="13 15">
        <text>precorrin-2 + NAD(+) = sirohydrochlorin + NADH + 2 H(+)</text>
        <dbReference type="Rhea" id="RHEA:15613"/>
        <dbReference type="ChEBI" id="CHEBI:15378"/>
        <dbReference type="ChEBI" id="CHEBI:57540"/>
        <dbReference type="ChEBI" id="CHEBI:57945"/>
        <dbReference type="ChEBI" id="CHEBI:58351"/>
        <dbReference type="ChEBI" id="CHEBI:58827"/>
        <dbReference type="EC" id="1.3.1.76"/>
    </reaction>
</comment>
<dbReference type="InterPro" id="IPR035996">
    <property type="entry name" value="4pyrrol_Methylase_sf"/>
</dbReference>
<dbReference type="EC" id="2.1.1.107" evidence="15"/>
<evidence type="ECO:0000259" key="18">
    <source>
        <dbReference type="Pfam" id="PF00590"/>
    </source>
</evidence>
<dbReference type="CDD" id="cd11642">
    <property type="entry name" value="SUMT"/>
    <property type="match status" value="1"/>
</dbReference>
<dbReference type="Pfam" id="PF10414">
    <property type="entry name" value="CysG_dimeriser"/>
    <property type="match status" value="1"/>
</dbReference>
<sequence>MEYLPVFLNVRQGRSLVVGGGDVASRKLALLARAGARVTLLAPEIGNSTRKILANPDYAGQIHWLPCRFDPAYLHAQTLVIAATNDVNVNAVVYQAAKQRRIPVNVADDPAHCDFILGSVLERGSVLVSVTSGGQSPVLSRQLRARLETLIPPAYGQLGQLVGHYRNKVKQRFTETSQRRRFWESVLQGPVADHMLAGRTRLAEDTLNRLISETRPSELSQGEVYLVGAGPGDPDLLTFKALRLMQQADVVFYDRLVSQEVLALVRKEAELIYVGKQRSWHFKRQEEINLLLLEHAQQGKRVLRLKGGDPFIFGRGGEEIATLAAENIPFQVVPGVTAASGCASYAGIPLTHRDYAQSCVFVTGQLKAGELDLNWSSLVQPRQTVVVYMGLAGLPELSAQLQHHGMAADMPAALVQQGTTENQRVWVSTIADLPDLAIREKPIAPTLLIIGEVVQLHQQLAWFSV</sequence>
<dbReference type="InterPro" id="IPR019478">
    <property type="entry name" value="Sirohaem_synthase_dimer_dom"/>
</dbReference>
<keyword evidence="6 15" id="KW-0949">S-adenosyl-L-methionine</keyword>
<dbReference type="HAMAP" id="MF_01646">
    <property type="entry name" value="Siroheme_synth"/>
    <property type="match status" value="1"/>
</dbReference>
<feature type="binding site" evidence="15">
    <location>
        <begin position="307"/>
        <end position="309"/>
    </location>
    <ligand>
        <name>S-adenosyl-L-methionine</name>
        <dbReference type="ChEBI" id="CHEBI:59789"/>
    </ligand>
</feature>
<dbReference type="Pfam" id="PF13241">
    <property type="entry name" value="NAD_binding_7"/>
    <property type="match status" value="1"/>
</dbReference>
<protein>
    <recommendedName>
        <fullName evidence="15">Siroheme synthase</fullName>
    </recommendedName>
    <domain>
        <recommendedName>
            <fullName evidence="15">Uroporphyrinogen-III C-methyltransferase</fullName>
            <shortName evidence="15">Urogen III methylase</shortName>
            <ecNumber evidence="15">2.1.1.107</ecNumber>
        </recommendedName>
        <alternativeName>
            <fullName evidence="15">SUMT</fullName>
        </alternativeName>
        <alternativeName>
            <fullName evidence="15">Uroporphyrinogen III methylase</fullName>
            <shortName evidence="15">UROM</shortName>
        </alternativeName>
    </domain>
    <domain>
        <recommendedName>
            <fullName evidence="15">Precorrin-2 dehydrogenase</fullName>
            <ecNumber evidence="15">1.3.1.76</ecNumber>
        </recommendedName>
    </domain>
    <domain>
        <recommendedName>
            <fullName evidence="15">Sirohydrochlorin ferrochelatase</fullName>
            <ecNumber evidence="15">4.99.1.4</ecNumber>
        </recommendedName>
    </domain>
</protein>
<dbReference type="NCBIfam" id="NF004790">
    <property type="entry name" value="PRK06136.1"/>
    <property type="match status" value="1"/>
</dbReference>
<dbReference type="Gene3D" id="3.30.160.110">
    <property type="entry name" value="Siroheme synthase, domain 2"/>
    <property type="match status" value="1"/>
</dbReference>
<evidence type="ECO:0000256" key="6">
    <source>
        <dbReference type="ARBA" id="ARBA00022691"/>
    </source>
</evidence>
<accession>I1YEW9</accession>
<comment type="pathway">
    <text evidence="14 15">Cofactor biosynthesis; adenosylcobalamin biosynthesis; precorrin-2 from uroporphyrinogen III: step 1/1.</text>
</comment>
<evidence type="ECO:0000259" key="19">
    <source>
        <dbReference type="Pfam" id="PF10414"/>
    </source>
</evidence>
<dbReference type="NCBIfam" id="NF007922">
    <property type="entry name" value="PRK10637.1"/>
    <property type="match status" value="1"/>
</dbReference>
<dbReference type="Gene3D" id="3.30.950.10">
    <property type="entry name" value="Methyltransferase, Cobalt-precorrin-4 Transmethylase, Domain 2"/>
    <property type="match status" value="1"/>
</dbReference>
<dbReference type="InterPro" id="IPR006367">
    <property type="entry name" value="Sirohaem_synthase_N"/>
</dbReference>
<comment type="similarity">
    <text evidence="15">In the N-terminal section; belongs to the precorrin-2 dehydrogenase / sirohydrochlorin ferrochelatase family.</text>
</comment>
<keyword evidence="10 15" id="KW-0627">Porphyrin biosynthesis</keyword>
<evidence type="ECO:0000256" key="4">
    <source>
        <dbReference type="ARBA" id="ARBA00022603"/>
    </source>
</evidence>
<dbReference type="EC" id="4.99.1.4" evidence="15"/>
<dbReference type="UniPathway" id="UPA00148">
    <property type="reaction ID" value="UER00211"/>
</dbReference>
<dbReference type="InterPro" id="IPR036291">
    <property type="entry name" value="NAD(P)-bd_dom_sf"/>
</dbReference>
<dbReference type="FunFam" id="3.30.950.10:FF:000001">
    <property type="entry name" value="Siroheme synthase"/>
    <property type="match status" value="1"/>
</dbReference>
<dbReference type="PROSITE" id="PS00840">
    <property type="entry name" value="SUMT_2"/>
    <property type="match status" value="1"/>
</dbReference>
<evidence type="ECO:0000313" key="21">
    <source>
        <dbReference type="Proteomes" id="UP000009145"/>
    </source>
</evidence>
<feature type="binding site" evidence="15">
    <location>
        <position position="312"/>
    </location>
    <ligand>
        <name>S-adenosyl-L-methionine</name>
        <dbReference type="ChEBI" id="CHEBI:59789"/>
    </ligand>
</feature>
<feature type="binding site" evidence="15">
    <location>
        <position position="389"/>
    </location>
    <ligand>
        <name>S-adenosyl-L-methionine</name>
        <dbReference type="ChEBI" id="CHEBI:59789"/>
    </ligand>
</feature>
<name>I1YEW9_METFJ</name>
<dbReference type="eggNOG" id="COG0007">
    <property type="taxonomic scope" value="Bacteria"/>
</dbReference>
<dbReference type="InterPro" id="IPR050161">
    <property type="entry name" value="Siro_Cobalamin_biosynth"/>
</dbReference>
<keyword evidence="21" id="KW-1185">Reference proteome</keyword>
<comment type="catalytic activity">
    <reaction evidence="15">
        <text>siroheme + 2 H(+) = sirohydrochlorin + Fe(2+)</text>
        <dbReference type="Rhea" id="RHEA:24360"/>
        <dbReference type="ChEBI" id="CHEBI:15378"/>
        <dbReference type="ChEBI" id="CHEBI:29033"/>
        <dbReference type="ChEBI" id="CHEBI:58351"/>
        <dbReference type="ChEBI" id="CHEBI:60052"/>
        <dbReference type="EC" id="4.99.1.4"/>
    </reaction>
</comment>
<dbReference type="Gene3D" id="3.40.1010.10">
    <property type="entry name" value="Cobalt-precorrin-4 Transmethylase, Domain 1"/>
    <property type="match status" value="1"/>
</dbReference>
<dbReference type="eggNOG" id="COG1648">
    <property type="taxonomic scope" value="Bacteria"/>
</dbReference>
<dbReference type="AlphaFoldDB" id="I1YEW9"/>
<proteinExistence type="inferred from homology"/>
<dbReference type="InterPro" id="IPR037115">
    <property type="entry name" value="Sirohaem_synt_dimer_dom_sf"/>
</dbReference>
<feature type="region of interest" description="Uroporphyrinogen-III C-methyltransferase" evidence="15">
    <location>
        <begin position="222"/>
        <end position="465"/>
    </location>
</feature>
<feature type="region of interest" description="Precorrin-2 dehydrogenase / sirohydrochlorin ferrochelatase" evidence="15">
    <location>
        <begin position="1"/>
        <end position="207"/>
    </location>
</feature>
<dbReference type="KEGG" id="mec:Q7C_283"/>
<comment type="pathway">
    <text evidence="15">Cofactor biosynthesis; adenosylcobalamin biosynthesis; sirohydrochlorin from precorrin-2: step 1/1.</text>
</comment>
<gene>
    <name evidence="15" type="primary">cysG</name>
    <name evidence="20" type="ordered locus">Q7C_283</name>
</gene>
<keyword evidence="11 15" id="KW-0511">Multifunctional enzyme</keyword>
<evidence type="ECO:0000256" key="8">
    <source>
        <dbReference type="ARBA" id="ARBA00023027"/>
    </source>
</evidence>
<dbReference type="InterPro" id="IPR006366">
    <property type="entry name" value="CobA/CysG_C"/>
</dbReference>
<dbReference type="OrthoDB" id="9815856at2"/>
<dbReference type="SUPFAM" id="SSF75615">
    <property type="entry name" value="Siroheme synthase middle domains-like"/>
    <property type="match status" value="1"/>
</dbReference>
<feature type="binding site" evidence="15">
    <location>
        <begin position="43"/>
        <end position="44"/>
    </location>
    <ligand>
        <name>NAD(+)</name>
        <dbReference type="ChEBI" id="CHEBI:57540"/>
    </ligand>
</feature>
<evidence type="ECO:0000256" key="11">
    <source>
        <dbReference type="ARBA" id="ARBA00023268"/>
    </source>
</evidence>
<dbReference type="PATRIC" id="fig|754477.3.peg.281"/>
<evidence type="ECO:0000256" key="15">
    <source>
        <dbReference type="HAMAP-Rule" id="MF_01646"/>
    </source>
</evidence>
<feature type="binding site" evidence="15">
    <location>
        <position position="418"/>
    </location>
    <ligand>
        <name>S-adenosyl-L-methionine</name>
        <dbReference type="ChEBI" id="CHEBI:59789"/>
    </ligand>
</feature>
<evidence type="ECO:0000256" key="3">
    <source>
        <dbReference type="ARBA" id="ARBA00022573"/>
    </source>
</evidence>
<evidence type="ECO:0000256" key="9">
    <source>
        <dbReference type="ARBA" id="ARBA00023239"/>
    </source>
</evidence>
<dbReference type="HOGENOM" id="CLU_011276_2_1_6"/>
<comment type="function">
    <text evidence="15">Multifunctional enzyme that catalyzes the SAM-dependent methylations of uroporphyrinogen III at position C-2 and C-7 to form precorrin-2 via precorrin-1. Then it catalyzes the NAD-dependent ring dehydrogenation of precorrin-2 to yield sirohydrochlorin. Finally, it catalyzes the ferrochelation of sirohydrochlorin to yield siroheme.</text>
</comment>
<evidence type="ECO:0000256" key="16">
    <source>
        <dbReference type="PIRSR" id="PIRSR036426-1"/>
    </source>
</evidence>
<evidence type="ECO:0000256" key="14">
    <source>
        <dbReference type="ARBA" id="ARBA00060548"/>
    </source>
</evidence>
<feature type="domain" description="Tetrapyrrole methylase" evidence="18">
    <location>
        <begin position="224"/>
        <end position="433"/>
    </location>
</feature>
<dbReference type="Pfam" id="PF00590">
    <property type="entry name" value="TP_methylase"/>
    <property type="match status" value="1"/>
</dbReference>
<dbReference type="GO" id="GO:0009236">
    <property type="term" value="P:cobalamin biosynthetic process"/>
    <property type="evidence" value="ECO:0007669"/>
    <property type="project" value="UniProtKB-UniRule"/>
</dbReference>
<dbReference type="GO" id="GO:0043115">
    <property type="term" value="F:precorrin-2 dehydrogenase activity"/>
    <property type="evidence" value="ECO:0007669"/>
    <property type="project" value="UniProtKB-UniRule"/>
</dbReference>
<dbReference type="PANTHER" id="PTHR45790">
    <property type="entry name" value="SIROHEME SYNTHASE-RELATED"/>
    <property type="match status" value="1"/>
</dbReference>
<dbReference type="InterPro" id="IPR000878">
    <property type="entry name" value="4pyrrol_Mease"/>
</dbReference>
<dbReference type="GO" id="GO:0004851">
    <property type="term" value="F:uroporphyrin-III C-methyltransferase activity"/>
    <property type="evidence" value="ECO:0007669"/>
    <property type="project" value="UniProtKB-UniRule"/>
</dbReference>
<comment type="pathway">
    <text evidence="1 15">Porphyrin-containing compound metabolism; siroheme biosynthesis; sirohydrochlorin from precorrin-2: step 1/1.</text>
</comment>
<feature type="binding site" evidence="15">
    <location>
        <begin position="22"/>
        <end position="23"/>
    </location>
    <ligand>
        <name>NAD(+)</name>
        <dbReference type="ChEBI" id="CHEBI:57540"/>
    </ligand>
</feature>
<evidence type="ECO:0000256" key="2">
    <source>
        <dbReference type="ARBA" id="ARBA00005879"/>
    </source>
</evidence>
<dbReference type="UniPathway" id="UPA00262">
    <property type="reaction ID" value="UER00211"/>
</dbReference>
<dbReference type="GO" id="GO:0051266">
    <property type="term" value="F:sirohydrochlorin ferrochelatase activity"/>
    <property type="evidence" value="ECO:0007669"/>
    <property type="project" value="UniProtKB-EC"/>
</dbReference>
<dbReference type="EMBL" id="CP003380">
    <property type="protein sequence ID" value="AFJ01462.1"/>
    <property type="molecule type" value="Genomic_DNA"/>
</dbReference>
<keyword evidence="9 15" id="KW-0456">Lyase</keyword>
<dbReference type="Proteomes" id="UP000009145">
    <property type="component" value="Chromosome"/>
</dbReference>
<comment type="pathway">
    <text evidence="12 15">Porphyrin-containing compound metabolism; siroheme biosynthesis; precorrin-2 from uroporphyrinogen III: step 1/1.</text>
</comment>
<feature type="domain" description="Sirohaem synthase dimerisation" evidence="19">
    <location>
        <begin position="154"/>
        <end position="210"/>
    </location>
</feature>
<dbReference type="NCBIfam" id="TIGR01469">
    <property type="entry name" value="cobA_cysG_Cterm"/>
    <property type="match status" value="1"/>
</dbReference>
<evidence type="ECO:0000313" key="20">
    <source>
        <dbReference type="EMBL" id="AFJ01462.1"/>
    </source>
</evidence>
<evidence type="ECO:0000256" key="10">
    <source>
        <dbReference type="ARBA" id="ARBA00023244"/>
    </source>
</evidence>
<dbReference type="GO" id="GO:0051287">
    <property type="term" value="F:NAD binding"/>
    <property type="evidence" value="ECO:0007669"/>
    <property type="project" value="InterPro"/>
</dbReference>
<evidence type="ECO:0000256" key="5">
    <source>
        <dbReference type="ARBA" id="ARBA00022679"/>
    </source>
</evidence>
<dbReference type="SUPFAM" id="SSF51735">
    <property type="entry name" value="NAD(P)-binding Rossmann-fold domains"/>
    <property type="match status" value="1"/>
</dbReference>
<dbReference type="InterPro" id="IPR003043">
    <property type="entry name" value="Uropor_MeTrfase_CS"/>
</dbReference>
<keyword evidence="15" id="KW-0597">Phosphoprotein</keyword>